<proteinExistence type="predicted"/>
<organism evidence="1 2">
    <name type="scientific">Luteibacter jiangsuensis</name>
    <dbReference type="NCBI Taxonomy" id="637577"/>
    <lineage>
        <taxon>Bacteria</taxon>
        <taxon>Pseudomonadati</taxon>
        <taxon>Pseudomonadota</taxon>
        <taxon>Gammaproteobacteria</taxon>
        <taxon>Lysobacterales</taxon>
        <taxon>Rhodanobacteraceae</taxon>
        <taxon>Luteibacter</taxon>
    </lineage>
</organism>
<dbReference type="Proteomes" id="UP001429601">
    <property type="component" value="Unassembled WGS sequence"/>
</dbReference>
<dbReference type="InterPro" id="IPR010239">
    <property type="entry name" value="CHP02001"/>
</dbReference>
<dbReference type="NCBIfam" id="TIGR02001">
    <property type="entry name" value="gcw_chp"/>
    <property type="match status" value="1"/>
</dbReference>
<protein>
    <recommendedName>
        <fullName evidence="3">Cellulose biosynthesis protein BcsS</fullName>
    </recommendedName>
</protein>
<evidence type="ECO:0000313" key="2">
    <source>
        <dbReference type="Proteomes" id="UP001429601"/>
    </source>
</evidence>
<accession>A0ABX0Q3S6</accession>
<dbReference type="EMBL" id="JAAQQR010000003">
    <property type="protein sequence ID" value="NID05170.1"/>
    <property type="molecule type" value="Genomic_DNA"/>
</dbReference>
<dbReference type="RefSeq" id="WP_167125409.1">
    <property type="nucleotide sequence ID" value="NZ_JAAQQR010000003.1"/>
</dbReference>
<evidence type="ECO:0000313" key="1">
    <source>
        <dbReference type="EMBL" id="NID05170.1"/>
    </source>
</evidence>
<gene>
    <name evidence="1" type="ORF">HBF26_09750</name>
</gene>
<keyword evidence="2" id="KW-1185">Reference proteome</keyword>
<sequence>MEYGPAFTNAPQRRPRAGVRVNRGAFACAMAACAAFACHEARAEDSPFSGTVAVASQLVDRGLAITRPGPVFQGALNWTSPSGWSAGVSASAEARTPRGFVGFVAQVAHSWSLSPDWQMQASLLDYRYPRHGGGRTYDRTELGVSWIYRDVLTFGLSASHLDRYGGQRPRGAADLGFRWPLAHGLAFTASAGVAQELVPPRGAGYERRNHYYYGHAGVAWDRGPWRVEVAHVTSDRDRPRYQYKVSPWIATVAWTF</sequence>
<evidence type="ECO:0008006" key="3">
    <source>
        <dbReference type="Google" id="ProtNLM"/>
    </source>
</evidence>
<comment type="caution">
    <text evidence="1">The sequence shown here is derived from an EMBL/GenBank/DDBJ whole genome shotgun (WGS) entry which is preliminary data.</text>
</comment>
<name>A0ABX0Q3S6_9GAMM</name>
<reference evidence="1 2" key="1">
    <citation type="journal article" date="2011" name="Curr. Microbiol.">
        <title>Luteibacter jiangsuensis sp. nov.: a methamidophos-degrading bacterium isolated from a methamidophos-manufacturing factory.</title>
        <authorList>
            <person name="Wang L."/>
            <person name="Wang G.L."/>
            <person name="Li S.P."/>
            <person name="Jiang J.D."/>
        </authorList>
    </citation>
    <scope>NUCLEOTIDE SEQUENCE [LARGE SCALE GENOMIC DNA]</scope>
    <source>
        <strain evidence="1 2">CGMCC 1.10133</strain>
    </source>
</reference>